<dbReference type="InterPro" id="IPR013022">
    <property type="entry name" value="Xyl_isomerase-like_TIM-brl"/>
</dbReference>
<dbReference type="GO" id="GO:0016853">
    <property type="term" value="F:isomerase activity"/>
    <property type="evidence" value="ECO:0007669"/>
    <property type="project" value="UniProtKB-KW"/>
</dbReference>
<comment type="caution">
    <text evidence="2">The sequence shown here is derived from an EMBL/GenBank/DDBJ whole genome shotgun (WGS) entry which is preliminary data.</text>
</comment>
<dbReference type="PANTHER" id="PTHR12110:SF41">
    <property type="entry name" value="INOSOSE DEHYDRATASE"/>
    <property type="match status" value="1"/>
</dbReference>
<keyword evidence="3" id="KW-1185">Reference proteome</keyword>
<keyword evidence="2" id="KW-0413">Isomerase</keyword>
<dbReference type="PANTHER" id="PTHR12110">
    <property type="entry name" value="HYDROXYPYRUVATE ISOMERASE"/>
    <property type="match status" value="1"/>
</dbReference>
<name>A0A368Y383_9BACI</name>
<feature type="domain" description="Xylose isomerase-like TIM barrel" evidence="1">
    <location>
        <begin position="20"/>
        <end position="232"/>
    </location>
</feature>
<dbReference type="AlphaFoldDB" id="A0A368Y383"/>
<dbReference type="Pfam" id="PF01261">
    <property type="entry name" value="AP_endonuc_2"/>
    <property type="match status" value="1"/>
</dbReference>
<dbReference type="InterPro" id="IPR050312">
    <property type="entry name" value="IolE/XylAMocC-like"/>
</dbReference>
<dbReference type="Gene3D" id="3.20.20.150">
    <property type="entry name" value="Divalent-metal-dependent TIM barrel enzymes"/>
    <property type="match status" value="1"/>
</dbReference>
<evidence type="ECO:0000259" key="1">
    <source>
        <dbReference type="Pfam" id="PF01261"/>
    </source>
</evidence>
<reference evidence="2 3" key="1">
    <citation type="submission" date="2018-07" db="EMBL/GenBank/DDBJ databases">
        <title>Genomic Encyclopedia of Type Strains, Phase IV (KMG-IV): sequencing the most valuable type-strain genomes for metagenomic binning, comparative biology and taxonomic classification.</title>
        <authorList>
            <person name="Goeker M."/>
        </authorList>
    </citation>
    <scope>NUCLEOTIDE SEQUENCE [LARGE SCALE GENOMIC DNA]</scope>
    <source>
        <strain evidence="2 3">DSM 27696</strain>
    </source>
</reference>
<accession>A0A368Y383</accession>
<sequence length="257" mass="29236">MKLGLCSVTFREKSVEQVIDLAMQAELEGIEWGADVHVPPNDLTNAKEVHKLTESRGMKVSSYGSYYRVGDHSENDFTFKEILQAAEALKAPAIRVWAGVKGSDEADKTYRSNVIKDAKKIGEEAKKAGISIHFEYHGGTLTDTKESAAALMQEVNHANVFLYWQPAVGLSVEERLRSIAVVKPWITNVHVFHWTPEKRLELGAGAREWQNYLTEIMKDHKDRYVMMEFVKDNNVNQFYQDAKTLHQLKEMIEGDSY</sequence>
<evidence type="ECO:0000313" key="2">
    <source>
        <dbReference type="EMBL" id="RCW74760.1"/>
    </source>
</evidence>
<evidence type="ECO:0000313" key="3">
    <source>
        <dbReference type="Proteomes" id="UP000252585"/>
    </source>
</evidence>
<dbReference type="InterPro" id="IPR036237">
    <property type="entry name" value="Xyl_isomerase-like_sf"/>
</dbReference>
<dbReference type="SUPFAM" id="SSF51658">
    <property type="entry name" value="Xylose isomerase-like"/>
    <property type="match status" value="1"/>
</dbReference>
<dbReference type="Proteomes" id="UP000252585">
    <property type="component" value="Unassembled WGS sequence"/>
</dbReference>
<dbReference type="RefSeq" id="WP_114351879.1">
    <property type="nucleotide sequence ID" value="NZ_QPJJ01000003.1"/>
</dbReference>
<proteinExistence type="predicted"/>
<organism evidence="2 3">
    <name type="scientific">Saliterribacillus persicus</name>
    <dbReference type="NCBI Taxonomy" id="930114"/>
    <lineage>
        <taxon>Bacteria</taxon>
        <taxon>Bacillati</taxon>
        <taxon>Bacillota</taxon>
        <taxon>Bacilli</taxon>
        <taxon>Bacillales</taxon>
        <taxon>Bacillaceae</taxon>
        <taxon>Saliterribacillus</taxon>
    </lineage>
</organism>
<dbReference type="EMBL" id="QPJJ01000003">
    <property type="protein sequence ID" value="RCW74760.1"/>
    <property type="molecule type" value="Genomic_DNA"/>
</dbReference>
<dbReference type="OrthoDB" id="9815124at2"/>
<protein>
    <submittedName>
        <fullName evidence="2">Sugar phosphate isomerase/epimerase</fullName>
    </submittedName>
</protein>
<gene>
    <name evidence="2" type="ORF">DFR57_10356</name>
</gene>